<protein>
    <recommendedName>
        <fullName evidence="3">Histidine phosphatase family protein</fullName>
    </recommendedName>
</protein>
<dbReference type="InterPro" id="IPR029033">
    <property type="entry name" value="His_PPase_superfam"/>
</dbReference>
<dbReference type="RefSeq" id="WP_345461810.1">
    <property type="nucleotide sequence ID" value="NZ_BAABKG010000004.1"/>
</dbReference>
<sequence length="287" mass="29848">MRTAVTRVVLARHGEAAYESDGNGDSGGSLTAGGRLQARRLGERLRASAPVAVVCSELSRAVQTAEIAAAGLGLPVDVRVGLHEHDVGAERGRPYDPGLFEPLLLGWLAGDLSVGIPGGEDGHAVARRVLAVLDDVADRHEGGTMVAVSHGGAIASVLGTVAPGGPLLPTDARDLPGCDAYVLERDAGTWRLVGRDRPAEQLDAEEPPAGPTAVLLVRRDGSKELVDGVHVHGWRDGRLLLASGDPGAGLLATVVREVPVADLLRVETVGAPDDEPEGEGDTWRMTW</sequence>
<dbReference type="CDD" id="cd07067">
    <property type="entry name" value="HP_PGM_like"/>
    <property type="match status" value="1"/>
</dbReference>
<evidence type="ECO:0008006" key="3">
    <source>
        <dbReference type="Google" id="ProtNLM"/>
    </source>
</evidence>
<comment type="caution">
    <text evidence="1">The sequence shown here is derived from an EMBL/GenBank/DDBJ whole genome shotgun (WGS) entry which is preliminary data.</text>
</comment>
<proteinExistence type="predicted"/>
<dbReference type="PANTHER" id="PTHR48100">
    <property type="entry name" value="BROAD-SPECIFICITY PHOSPHATASE YOR283W-RELATED"/>
    <property type="match status" value="1"/>
</dbReference>
<name>A0ABP9Q2Y5_9ACTN</name>
<organism evidence="1 2">
    <name type="scientific">Nocardioides marinquilinus</name>
    <dbReference type="NCBI Taxonomy" id="1210400"/>
    <lineage>
        <taxon>Bacteria</taxon>
        <taxon>Bacillati</taxon>
        <taxon>Actinomycetota</taxon>
        <taxon>Actinomycetes</taxon>
        <taxon>Propionibacteriales</taxon>
        <taxon>Nocardioidaceae</taxon>
        <taxon>Nocardioides</taxon>
    </lineage>
</organism>
<dbReference type="SMART" id="SM00855">
    <property type="entry name" value="PGAM"/>
    <property type="match status" value="1"/>
</dbReference>
<dbReference type="InterPro" id="IPR013078">
    <property type="entry name" value="His_Pase_superF_clade-1"/>
</dbReference>
<accession>A0ABP9Q2Y5</accession>
<dbReference type="PANTHER" id="PTHR48100:SF1">
    <property type="entry name" value="HISTIDINE PHOSPHATASE FAMILY PROTEIN-RELATED"/>
    <property type="match status" value="1"/>
</dbReference>
<evidence type="ECO:0000313" key="1">
    <source>
        <dbReference type="EMBL" id="GAA5153207.1"/>
    </source>
</evidence>
<dbReference type="InterPro" id="IPR050275">
    <property type="entry name" value="PGM_Phosphatase"/>
</dbReference>
<evidence type="ECO:0000313" key="2">
    <source>
        <dbReference type="Proteomes" id="UP001500221"/>
    </source>
</evidence>
<dbReference type="SUPFAM" id="SSF53254">
    <property type="entry name" value="Phosphoglycerate mutase-like"/>
    <property type="match status" value="1"/>
</dbReference>
<dbReference type="Pfam" id="PF00300">
    <property type="entry name" value="His_Phos_1"/>
    <property type="match status" value="1"/>
</dbReference>
<keyword evidence="2" id="KW-1185">Reference proteome</keyword>
<dbReference type="Gene3D" id="3.40.50.1240">
    <property type="entry name" value="Phosphoglycerate mutase-like"/>
    <property type="match status" value="1"/>
</dbReference>
<gene>
    <name evidence="1" type="ORF">GCM10023340_34870</name>
</gene>
<reference evidence="2" key="1">
    <citation type="journal article" date="2019" name="Int. J. Syst. Evol. Microbiol.">
        <title>The Global Catalogue of Microorganisms (GCM) 10K type strain sequencing project: providing services to taxonomists for standard genome sequencing and annotation.</title>
        <authorList>
            <consortium name="The Broad Institute Genomics Platform"/>
            <consortium name="The Broad Institute Genome Sequencing Center for Infectious Disease"/>
            <person name="Wu L."/>
            <person name="Ma J."/>
        </authorList>
    </citation>
    <scope>NUCLEOTIDE SEQUENCE [LARGE SCALE GENOMIC DNA]</scope>
    <source>
        <strain evidence="2">JCM 18459</strain>
    </source>
</reference>
<dbReference type="EMBL" id="BAABKG010000004">
    <property type="protein sequence ID" value="GAA5153207.1"/>
    <property type="molecule type" value="Genomic_DNA"/>
</dbReference>
<dbReference type="Proteomes" id="UP001500221">
    <property type="component" value="Unassembled WGS sequence"/>
</dbReference>